<dbReference type="Proteomes" id="UP001056120">
    <property type="component" value="Linkage Group LG11"/>
</dbReference>
<evidence type="ECO:0000313" key="1">
    <source>
        <dbReference type="EMBL" id="KAI3798388.1"/>
    </source>
</evidence>
<accession>A0ACB9HSH5</accession>
<gene>
    <name evidence="1" type="ORF">L1987_33663</name>
</gene>
<comment type="caution">
    <text evidence="1">The sequence shown here is derived from an EMBL/GenBank/DDBJ whole genome shotgun (WGS) entry which is preliminary data.</text>
</comment>
<protein>
    <submittedName>
        <fullName evidence="1">Uncharacterized protein</fullName>
    </submittedName>
</protein>
<sequence length="80" mass="9738">MEAFVKKHDLRAKHPSEADLEKWRRNVLFLNPRRRFRYVADLNKRAIHEKRVLSIQDKLYGNFVRGRRLALKFMPHPELN</sequence>
<name>A0ACB9HSH5_9ASTR</name>
<organism evidence="1 2">
    <name type="scientific">Smallanthus sonchifolius</name>
    <dbReference type="NCBI Taxonomy" id="185202"/>
    <lineage>
        <taxon>Eukaryota</taxon>
        <taxon>Viridiplantae</taxon>
        <taxon>Streptophyta</taxon>
        <taxon>Embryophyta</taxon>
        <taxon>Tracheophyta</taxon>
        <taxon>Spermatophyta</taxon>
        <taxon>Magnoliopsida</taxon>
        <taxon>eudicotyledons</taxon>
        <taxon>Gunneridae</taxon>
        <taxon>Pentapetalae</taxon>
        <taxon>asterids</taxon>
        <taxon>campanulids</taxon>
        <taxon>Asterales</taxon>
        <taxon>Asteraceae</taxon>
        <taxon>Asteroideae</taxon>
        <taxon>Heliantheae alliance</taxon>
        <taxon>Millerieae</taxon>
        <taxon>Smallanthus</taxon>
    </lineage>
</organism>
<evidence type="ECO:0000313" key="2">
    <source>
        <dbReference type="Proteomes" id="UP001056120"/>
    </source>
</evidence>
<reference evidence="1 2" key="2">
    <citation type="journal article" date="2022" name="Mol. Ecol. Resour.">
        <title>The genomes of chicory, endive, great burdock and yacon provide insights into Asteraceae paleo-polyploidization history and plant inulin production.</title>
        <authorList>
            <person name="Fan W."/>
            <person name="Wang S."/>
            <person name="Wang H."/>
            <person name="Wang A."/>
            <person name="Jiang F."/>
            <person name="Liu H."/>
            <person name="Zhao H."/>
            <person name="Xu D."/>
            <person name="Zhang Y."/>
        </authorList>
    </citation>
    <scope>NUCLEOTIDE SEQUENCE [LARGE SCALE GENOMIC DNA]</scope>
    <source>
        <strain evidence="2">cv. Yunnan</strain>
        <tissue evidence="1">Leaves</tissue>
    </source>
</reference>
<reference evidence="2" key="1">
    <citation type="journal article" date="2022" name="Mol. Ecol. Resour.">
        <title>The genomes of chicory, endive, great burdock and yacon provide insights into Asteraceae palaeo-polyploidization history and plant inulin production.</title>
        <authorList>
            <person name="Fan W."/>
            <person name="Wang S."/>
            <person name="Wang H."/>
            <person name="Wang A."/>
            <person name="Jiang F."/>
            <person name="Liu H."/>
            <person name="Zhao H."/>
            <person name="Xu D."/>
            <person name="Zhang Y."/>
        </authorList>
    </citation>
    <scope>NUCLEOTIDE SEQUENCE [LARGE SCALE GENOMIC DNA]</scope>
    <source>
        <strain evidence="2">cv. Yunnan</strain>
    </source>
</reference>
<keyword evidence="2" id="KW-1185">Reference proteome</keyword>
<proteinExistence type="predicted"/>
<dbReference type="EMBL" id="CM042028">
    <property type="protein sequence ID" value="KAI3798388.1"/>
    <property type="molecule type" value="Genomic_DNA"/>
</dbReference>